<feature type="transmembrane region" description="Helical" evidence="1">
    <location>
        <begin position="96"/>
        <end position="115"/>
    </location>
</feature>
<evidence type="ECO:0000313" key="3">
    <source>
        <dbReference type="Proteomes" id="UP000238327"/>
    </source>
</evidence>
<keyword evidence="1" id="KW-0812">Transmembrane</keyword>
<keyword evidence="1" id="KW-0472">Membrane</keyword>
<dbReference type="AlphaFoldDB" id="A0A2R3QKS1"/>
<feature type="transmembrane region" description="Helical" evidence="1">
    <location>
        <begin position="170"/>
        <end position="188"/>
    </location>
</feature>
<keyword evidence="1" id="KW-1133">Transmembrane helix</keyword>
<feature type="transmembrane region" description="Helical" evidence="1">
    <location>
        <begin position="146"/>
        <end position="163"/>
    </location>
</feature>
<accession>A0A2R3QKS1</accession>
<sequence>MHALLRDCSLPALVAGLLATTISYAGPLVLIFHAAESAGLSQALLSSWVWAISIGSGVLGIVLSLRYRTPVVIAWSIPGSALLVGALPTLGLNQAIGAYLVANLILLLIAFSGSFDRLLARLPGSIAAGLQAGILFAFGIEVFKALPEQPLLIACMFVTYLLLRRAAPRYAVAGVLLVGAVLTLFGGQLRSEALVLELATPQWIAPEFSLAATLNLALPLVLVALTGQFMPGMAVLRNAGYDTPASPIIGASAIGGALLAPFGCHGLNLAAVTASLCTGREAHEDPRRRYIAALSGSLAYLVFGIAGATLVSLFAAFPAALIAALAGLALYGAFSEALARSLSEPQERDAGLFTFLVTASGVTFLGLSAAFWGLLFGLAAHLLLRARRQAPSATNNSRAAPMRE</sequence>
<feature type="transmembrane region" description="Helical" evidence="1">
    <location>
        <begin position="12"/>
        <end position="35"/>
    </location>
</feature>
<reference evidence="2 3" key="1">
    <citation type="submission" date="2018-03" db="EMBL/GenBank/DDBJ databases">
        <title>Complete genome sequence and methylome analysis of Pseudomonas mendocina NEB 698.</title>
        <authorList>
            <person name="Morgan R.D."/>
        </authorList>
    </citation>
    <scope>NUCLEOTIDE SEQUENCE [LARGE SCALE GENOMIC DNA]</scope>
    <source>
        <strain evidence="2 3">NEB698</strain>
    </source>
</reference>
<evidence type="ECO:0000256" key="1">
    <source>
        <dbReference type="SAM" id="Phobius"/>
    </source>
</evidence>
<feature type="transmembrane region" description="Helical" evidence="1">
    <location>
        <begin position="298"/>
        <end position="331"/>
    </location>
</feature>
<dbReference type="InterPro" id="IPR004711">
    <property type="entry name" value="Benzoate_Transporter"/>
</dbReference>
<feature type="transmembrane region" description="Helical" evidence="1">
    <location>
        <begin position="122"/>
        <end position="140"/>
    </location>
</feature>
<dbReference type="STRING" id="1001585.MDS_4165"/>
<proteinExistence type="predicted"/>
<evidence type="ECO:0000313" key="2">
    <source>
        <dbReference type="EMBL" id="AVO52389.1"/>
    </source>
</evidence>
<dbReference type="NCBIfam" id="TIGR00843">
    <property type="entry name" value="benE"/>
    <property type="match status" value="1"/>
</dbReference>
<name>A0A2R3QKS1_ECTME</name>
<dbReference type="OrthoDB" id="9792424at2"/>
<dbReference type="PANTHER" id="PTHR30199">
    <property type="entry name" value="MFS FAMILY TRANSPORTER, PREDICTED SUBSTRATE BENZOATE"/>
    <property type="match status" value="1"/>
</dbReference>
<organism evidence="2 3">
    <name type="scientific">Ectopseudomonas mendocina</name>
    <name type="common">Pseudomonas mendocina</name>
    <dbReference type="NCBI Taxonomy" id="300"/>
    <lineage>
        <taxon>Bacteria</taxon>
        <taxon>Pseudomonadati</taxon>
        <taxon>Pseudomonadota</taxon>
        <taxon>Gammaproteobacteria</taxon>
        <taxon>Pseudomonadales</taxon>
        <taxon>Pseudomonadaceae</taxon>
        <taxon>Ectopseudomonas</taxon>
    </lineage>
</organism>
<dbReference type="EMBL" id="CP027657">
    <property type="protein sequence ID" value="AVO52389.1"/>
    <property type="molecule type" value="Genomic_DNA"/>
</dbReference>
<dbReference type="GO" id="GO:0005886">
    <property type="term" value="C:plasma membrane"/>
    <property type="evidence" value="ECO:0007669"/>
    <property type="project" value="TreeGrafter"/>
</dbReference>
<dbReference type="GO" id="GO:0042925">
    <property type="term" value="F:benzoate transmembrane transporter activity"/>
    <property type="evidence" value="ECO:0007669"/>
    <property type="project" value="InterPro"/>
</dbReference>
<feature type="transmembrane region" description="Helical" evidence="1">
    <location>
        <begin position="208"/>
        <end position="227"/>
    </location>
</feature>
<feature type="transmembrane region" description="Helical" evidence="1">
    <location>
        <begin position="47"/>
        <end position="65"/>
    </location>
</feature>
<dbReference type="Proteomes" id="UP000238327">
    <property type="component" value="Chromosome"/>
</dbReference>
<feature type="transmembrane region" description="Helical" evidence="1">
    <location>
        <begin position="351"/>
        <end position="384"/>
    </location>
</feature>
<dbReference type="Pfam" id="PF03594">
    <property type="entry name" value="BenE"/>
    <property type="match status" value="1"/>
</dbReference>
<dbReference type="RefSeq" id="WP_106737218.1">
    <property type="nucleotide sequence ID" value="NZ_CP027657.1"/>
</dbReference>
<dbReference type="PANTHER" id="PTHR30199:SF0">
    <property type="entry name" value="INNER MEMBRANE PROTEIN YDCO"/>
    <property type="match status" value="1"/>
</dbReference>
<protein>
    <submittedName>
        <fullName evidence="2">Benzoate transporter</fullName>
    </submittedName>
</protein>
<gene>
    <name evidence="2" type="ORF">C7A17_06315</name>
</gene>
<feature type="transmembrane region" description="Helical" evidence="1">
    <location>
        <begin position="72"/>
        <end position="90"/>
    </location>
</feature>